<dbReference type="InterPro" id="IPR002347">
    <property type="entry name" value="SDR_fam"/>
</dbReference>
<dbReference type="PANTHER" id="PTHR43157">
    <property type="entry name" value="PHOSPHATIDYLINOSITOL-GLYCAN BIOSYNTHESIS CLASS F PROTEIN-RELATED"/>
    <property type="match status" value="1"/>
</dbReference>
<gene>
    <name evidence="3" type="ORF">Mco01_57310</name>
</gene>
<comment type="caution">
    <text evidence="3">The sequence shown here is derived from an EMBL/GenBank/DDBJ whole genome shotgun (WGS) entry which is preliminary data.</text>
</comment>
<dbReference type="Proteomes" id="UP000603904">
    <property type="component" value="Unassembled WGS sequence"/>
</dbReference>
<dbReference type="Gene3D" id="3.40.50.720">
    <property type="entry name" value="NAD(P)-binding Rossmann-like Domain"/>
    <property type="match status" value="1"/>
</dbReference>
<dbReference type="SUPFAM" id="SSF51735">
    <property type="entry name" value="NAD(P)-binding Rossmann-fold domains"/>
    <property type="match status" value="1"/>
</dbReference>
<dbReference type="PRINTS" id="PR00081">
    <property type="entry name" value="GDHRDH"/>
</dbReference>
<proteinExistence type="predicted"/>
<keyword evidence="4" id="KW-1185">Reference proteome</keyword>
<evidence type="ECO:0000256" key="1">
    <source>
        <dbReference type="ARBA" id="ARBA00023002"/>
    </source>
</evidence>
<sequence>MPRQWWTIADVPDQRGRVAVITGGNTGIGFETATVLAARGASVILAVRDTDKGRRAAAEITEATPDADVAVQRLDLASLASVRAAADELRATRDRVDLLINNAGIMYASQATTADGFELQFGTNHLGHFALTGLLLDRMLHVPGSSGRARSPTTWPPSVGCGRSPRT</sequence>
<reference evidence="3 4" key="1">
    <citation type="submission" date="2021-01" db="EMBL/GenBank/DDBJ databases">
        <title>Whole genome shotgun sequence of Microbispora corallina NBRC 16416.</title>
        <authorList>
            <person name="Komaki H."/>
            <person name="Tamura T."/>
        </authorList>
    </citation>
    <scope>NUCLEOTIDE SEQUENCE [LARGE SCALE GENOMIC DNA]</scope>
    <source>
        <strain evidence="3 4">NBRC 16416</strain>
    </source>
</reference>
<evidence type="ECO:0000256" key="2">
    <source>
        <dbReference type="SAM" id="MobiDB-lite"/>
    </source>
</evidence>
<feature type="region of interest" description="Disordered" evidence="2">
    <location>
        <begin position="145"/>
        <end position="167"/>
    </location>
</feature>
<organism evidence="3 4">
    <name type="scientific">Microbispora corallina</name>
    <dbReference type="NCBI Taxonomy" id="83302"/>
    <lineage>
        <taxon>Bacteria</taxon>
        <taxon>Bacillati</taxon>
        <taxon>Actinomycetota</taxon>
        <taxon>Actinomycetes</taxon>
        <taxon>Streptosporangiales</taxon>
        <taxon>Streptosporangiaceae</taxon>
        <taxon>Microbispora</taxon>
    </lineage>
</organism>
<dbReference type="RefSeq" id="WP_204059915.1">
    <property type="nucleotide sequence ID" value="NZ_BAAAGP010000019.1"/>
</dbReference>
<dbReference type="Pfam" id="PF00106">
    <property type="entry name" value="adh_short"/>
    <property type="match status" value="1"/>
</dbReference>
<evidence type="ECO:0000313" key="4">
    <source>
        <dbReference type="Proteomes" id="UP000603904"/>
    </source>
</evidence>
<name>A0ABQ4G6P4_9ACTN</name>
<dbReference type="InterPro" id="IPR036291">
    <property type="entry name" value="NAD(P)-bd_dom_sf"/>
</dbReference>
<dbReference type="EMBL" id="BOOC01000032">
    <property type="protein sequence ID" value="GIH42731.1"/>
    <property type="molecule type" value="Genomic_DNA"/>
</dbReference>
<keyword evidence="1" id="KW-0560">Oxidoreductase</keyword>
<protein>
    <submittedName>
        <fullName evidence="3">Uncharacterized protein</fullName>
    </submittedName>
</protein>
<accession>A0ABQ4G6P4</accession>
<evidence type="ECO:0000313" key="3">
    <source>
        <dbReference type="EMBL" id="GIH42731.1"/>
    </source>
</evidence>
<dbReference type="PANTHER" id="PTHR43157:SF31">
    <property type="entry name" value="PHOSPHATIDYLINOSITOL-GLYCAN BIOSYNTHESIS CLASS F PROTEIN"/>
    <property type="match status" value="1"/>
</dbReference>